<keyword evidence="2 5" id="KW-0547">Nucleotide-binding</keyword>
<dbReference type="InterPro" id="IPR049428">
    <property type="entry name" value="RecA-like_N"/>
</dbReference>
<dbReference type="InterPro" id="IPR013765">
    <property type="entry name" value="DNA_recomb/repair_RecA"/>
</dbReference>
<dbReference type="InterPro" id="IPR020587">
    <property type="entry name" value="RecA_monomer-monomer_interface"/>
</dbReference>
<evidence type="ECO:0000259" key="7">
    <source>
        <dbReference type="PROSITE" id="PS50163"/>
    </source>
</evidence>
<feature type="domain" description="RecA family profile 1" evidence="6">
    <location>
        <begin position="39"/>
        <end position="197"/>
    </location>
</feature>
<dbReference type="EMBL" id="MT840185">
    <property type="protein sequence ID" value="QNL31511.1"/>
    <property type="molecule type" value="Genomic_DNA"/>
</dbReference>
<evidence type="ECO:0000256" key="2">
    <source>
        <dbReference type="ARBA" id="ARBA00022741"/>
    </source>
</evidence>
<evidence type="ECO:0000256" key="1">
    <source>
        <dbReference type="ARBA" id="ARBA00009391"/>
    </source>
</evidence>
<dbReference type="Gene3D" id="3.30.250.10">
    <property type="entry name" value="RecA protein, C-terminal domain"/>
    <property type="match status" value="1"/>
</dbReference>
<dbReference type="InterPro" id="IPR003593">
    <property type="entry name" value="AAA+_ATPase"/>
</dbReference>
<dbReference type="SUPFAM" id="SSF52540">
    <property type="entry name" value="P-loop containing nucleoside triphosphate hydrolases"/>
    <property type="match status" value="1"/>
</dbReference>
<dbReference type="InterPro" id="IPR027417">
    <property type="entry name" value="P-loop_NTPase"/>
</dbReference>
<dbReference type="GO" id="GO:0005524">
    <property type="term" value="F:ATP binding"/>
    <property type="evidence" value="ECO:0007669"/>
    <property type="project" value="UniProtKB-KW"/>
</dbReference>
<proteinExistence type="inferred from homology"/>
<keyword evidence="4 5" id="KW-0233">DNA recombination</keyword>
<dbReference type="GO" id="GO:0003697">
    <property type="term" value="F:single-stranded DNA binding"/>
    <property type="evidence" value="ECO:0007669"/>
    <property type="project" value="InterPro"/>
</dbReference>
<dbReference type="SMART" id="SM00382">
    <property type="entry name" value="AAA"/>
    <property type="match status" value="1"/>
</dbReference>
<dbReference type="PROSITE" id="PS50163">
    <property type="entry name" value="RECA_3"/>
    <property type="match status" value="1"/>
</dbReference>
<accession>A0A7G9A438</accession>
<evidence type="ECO:0000256" key="3">
    <source>
        <dbReference type="ARBA" id="ARBA00022840"/>
    </source>
</evidence>
<evidence type="ECO:0000256" key="4">
    <source>
        <dbReference type="ARBA" id="ARBA00023172"/>
    </source>
</evidence>
<dbReference type="PANTHER" id="PTHR45900:SF1">
    <property type="entry name" value="MITOCHONDRIAL DNA REPAIR PROTEIN RECA HOMOLOG-RELATED"/>
    <property type="match status" value="1"/>
</dbReference>
<dbReference type="GO" id="GO:0006310">
    <property type="term" value="P:DNA recombination"/>
    <property type="evidence" value="ECO:0007669"/>
    <property type="project" value="UniProtKB-KW"/>
</dbReference>
<dbReference type="PANTHER" id="PTHR45900">
    <property type="entry name" value="RECA"/>
    <property type="match status" value="1"/>
</dbReference>
<sequence length="356" mass="37946">MAKNEISEQLKLARELDNKLRAKCSNYMGGLGSTSSIEPTTFIPSGIFSLDYVLGGGWPVGKIVEIAGETSVGKTTLMKQCVSLLQAKGYMAAWLDHEKSFEVGYARMMGMKMDQIAMFRPDTGEEGMDSLITLLDGGLVKIVVIDSVANMISAVEIEKGSADATVAQLARLLSKKLPQVVNAASKTGATVVLINQYRTKVGSYGAPVGSTGGKALAYNAAVQLRLGRGDPLKQRGVITGMTITVKNTKNRVAIPFREAELDLLLPYAGPNGNLLAGVDLVGDIVRQAVKTGIVTRSGAFYTLPDGSKFQGLAAVRAGINQSMLDSIYSQLSEYDKQDSAAIQVDDTDSETISEYV</sequence>
<dbReference type="GO" id="GO:0140664">
    <property type="term" value="F:ATP-dependent DNA damage sensor activity"/>
    <property type="evidence" value="ECO:0007669"/>
    <property type="project" value="InterPro"/>
</dbReference>
<name>A0A7G9A438_9VIRU</name>
<comment type="similarity">
    <text evidence="1 5">Belongs to the RecA family.</text>
</comment>
<evidence type="ECO:0000313" key="8">
    <source>
        <dbReference type="EMBL" id="QNL31511.1"/>
    </source>
</evidence>
<evidence type="ECO:0000256" key="5">
    <source>
        <dbReference type="RuleBase" id="RU004527"/>
    </source>
</evidence>
<keyword evidence="3 5" id="KW-0067">ATP-binding</keyword>
<dbReference type="PRINTS" id="PR00142">
    <property type="entry name" value="RECA"/>
</dbReference>
<dbReference type="PROSITE" id="PS50162">
    <property type="entry name" value="RECA_2"/>
    <property type="match status" value="1"/>
</dbReference>
<protein>
    <submittedName>
        <fullName evidence="8">Recombinase</fullName>
    </submittedName>
</protein>
<reference evidence="8" key="1">
    <citation type="submission" date="2020-07" db="EMBL/GenBank/DDBJ databases">
        <title>Dissolved microcystin release linked to lysis of a Microcystis spp. bloom in Lake Erie (USA) attributed to a novel cyanophage.</title>
        <authorList>
            <person name="McKindles K.M."/>
            <person name="Manes M.A."/>
            <person name="DeMarco J.R."/>
            <person name="McClure A."/>
            <person name="McKay R.M."/>
            <person name="Davis T.W."/>
            <person name="Bullerjahn G.S."/>
        </authorList>
    </citation>
    <scope>NUCLEOTIDE SEQUENCE</scope>
</reference>
<dbReference type="Pfam" id="PF00154">
    <property type="entry name" value="RecA_N"/>
    <property type="match status" value="1"/>
</dbReference>
<dbReference type="InterPro" id="IPR020588">
    <property type="entry name" value="RecA_ATP-bd"/>
</dbReference>
<dbReference type="Gene3D" id="3.40.50.300">
    <property type="entry name" value="P-loop containing nucleotide triphosphate hydrolases"/>
    <property type="match status" value="1"/>
</dbReference>
<dbReference type="GO" id="GO:0006281">
    <property type="term" value="P:DNA repair"/>
    <property type="evidence" value="ECO:0007669"/>
    <property type="project" value="InterPro"/>
</dbReference>
<keyword evidence="5" id="KW-0238">DNA-binding</keyword>
<evidence type="ECO:0000259" key="6">
    <source>
        <dbReference type="PROSITE" id="PS50162"/>
    </source>
</evidence>
<feature type="domain" description="RecA family profile 2" evidence="7">
    <location>
        <begin position="204"/>
        <end position="283"/>
    </location>
</feature>
<organism evidence="8">
    <name type="scientific">Bacteriophage sp</name>
    <dbReference type="NCBI Taxonomy" id="38018"/>
    <lineage>
        <taxon>Viruses</taxon>
    </lineage>
</organism>
<keyword evidence="5" id="KW-0227">DNA damage</keyword>